<dbReference type="InterPro" id="IPR015422">
    <property type="entry name" value="PyrdxlP-dep_Trfase_small"/>
</dbReference>
<evidence type="ECO:0000256" key="5">
    <source>
        <dbReference type="RuleBase" id="RU003560"/>
    </source>
</evidence>
<dbReference type="Pfam" id="PF00202">
    <property type="entry name" value="Aminotran_3"/>
    <property type="match status" value="1"/>
</dbReference>
<dbReference type="GO" id="GO:0030170">
    <property type="term" value="F:pyridoxal phosphate binding"/>
    <property type="evidence" value="ECO:0007669"/>
    <property type="project" value="InterPro"/>
</dbReference>
<dbReference type="InterPro" id="IPR005814">
    <property type="entry name" value="Aminotrans_3"/>
</dbReference>
<dbReference type="Gene3D" id="3.40.640.10">
    <property type="entry name" value="Type I PLP-dependent aspartate aminotransferase-like (Major domain)"/>
    <property type="match status" value="1"/>
</dbReference>
<dbReference type="PANTHER" id="PTHR11986">
    <property type="entry name" value="AMINOTRANSFERASE CLASS III"/>
    <property type="match status" value="1"/>
</dbReference>
<evidence type="ECO:0000313" key="7">
    <source>
        <dbReference type="Proteomes" id="UP000242705"/>
    </source>
</evidence>
<organism evidence="6 7">
    <name type="scientific">Sulfobacillus thermosulfidooxidans</name>
    <dbReference type="NCBI Taxonomy" id="28034"/>
    <lineage>
        <taxon>Bacteria</taxon>
        <taxon>Bacillati</taxon>
        <taxon>Bacillota</taxon>
        <taxon>Clostridia</taxon>
        <taxon>Eubacteriales</taxon>
        <taxon>Clostridiales Family XVII. Incertae Sedis</taxon>
        <taxon>Sulfobacillus</taxon>
    </lineage>
</organism>
<evidence type="ECO:0000256" key="3">
    <source>
        <dbReference type="ARBA" id="ARBA00022679"/>
    </source>
</evidence>
<gene>
    <name evidence="6" type="ORF">C7B47_13025</name>
</gene>
<keyword evidence="3 6" id="KW-0808">Transferase</keyword>
<dbReference type="InterPro" id="IPR015424">
    <property type="entry name" value="PyrdxlP-dep_Trfase"/>
</dbReference>
<dbReference type="GO" id="GO:0042802">
    <property type="term" value="F:identical protein binding"/>
    <property type="evidence" value="ECO:0007669"/>
    <property type="project" value="TreeGrafter"/>
</dbReference>
<dbReference type="EMBL" id="PXYX01000035">
    <property type="protein sequence ID" value="PSR25152.1"/>
    <property type="molecule type" value="Genomic_DNA"/>
</dbReference>
<evidence type="ECO:0000256" key="2">
    <source>
        <dbReference type="ARBA" id="ARBA00022576"/>
    </source>
</evidence>
<dbReference type="Proteomes" id="UP000242705">
    <property type="component" value="Unassembled WGS sequence"/>
</dbReference>
<accession>A0A2T2WSE7</accession>
<dbReference type="InterPro" id="IPR049704">
    <property type="entry name" value="Aminotrans_3_PPA_site"/>
</dbReference>
<dbReference type="CDD" id="cd00610">
    <property type="entry name" value="OAT_like"/>
    <property type="match status" value="1"/>
</dbReference>
<comment type="cofactor">
    <cofactor evidence="1">
        <name>pyridoxal 5'-phosphate</name>
        <dbReference type="ChEBI" id="CHEBI:597326"/>
    </cofactor>
</comment>
<dbReference type="InterPro" id="IPR015421">
    <property type="entry name" value="PyrdxlP-dep_Trfase_major"/>
</dbReference>
<dbReference type="AlphaFoldDB" id="A0A2T2WSE7"/>
<dbReference type="PIRSF" id="PIRSF000521">
    <property type="entry name" value="Transaminase_4ab_Lys_Orn"/>
    <property type="match status" value="1"/>
</dbReference>
<name>A0A2T2WSE7_SULTH</name>
<dbReference type="PANTHER" id="PTHR11986:SF79">
    <property type="entry name" value="ACETYLORNITHINE AMINOTRANSFERASE, MITOCHONDRIAL"/>
    <property type="match status" value="1"/>
</dbReference>
<dbReference type="SUPFAM" id="SSF53383">
    <property type="entry name" value="PLP-dependent transferases"/>
    <property type="match status" value="1"/>
</dbReference>
<proteinExistence type="inferred from homology"/>
<dbReference type="InterPro" id="IPR050103">
    <property type="entry name" value="Class-III_PLP-dep_AT"/>
</dbReference>
<reference evidence="6 7" key="1">
    <citation type="journal article" date="2014" name="BMC Genomics">
        <title>Comparison of environmental and isolate Sulfobacillus genomes reveals diverse carbon, sulfur, nitrogen, and hydrogen metabolisms.</title>
        <authorList>
            <person name="Justice N.B."/>
            <person name="Norman A."/>
            <person name="Brown C.T."/>
            <person name="Singh A."/>
            <person name="Thomas B.C."/>
            <person name="Banfield J.F."/>
        </authorList>
    </citation>
    <scope>NUCLEOTIDE SEQUENCE [LARGE SCALE GENOMIC DNA]</scope>
    <source>
        <strain evidence="6">AMDSBA5</strain>
    </source>
</reference>
<protein>
    <submittedName>
        <fullName evidence="6">Aspartate aminotransferase family protein</fullName>
    </submittedName>
</protein>
<dbReference type="NCBIfam" id="NF002325">
    <property type="entry name" value="PRK01278.1"/>
    <property type="match status" value="1"/>
</dbReference>
<keyword evidence="4 5" id="KW-0663">Pyridoxal phosphate</keyword>
<evidence type="ECO:0000313" key="6">
    <source>
        <dbReference type="EMBL" id="PSR25152.1"/>
    </source>
</evidence>
<comment type="similarity">
    <text evidence="5">Belongs to the class-III pyridoxal-phosphate-dependent aminotransferase family.</text>
</comment>
<dbReference type="GO" id="GO:0008483">
    <property type="term" value="F:transaminase activity"/>
    <property type="evidence" value="ECO:0007669"/>
    <property type="project" value="UniProtKB-KW"/>
</dbReference>
<evidence type="ECO:0000256" key="4">
    <source>
        <dbReference type="ARBA" id="ARBA00022898"/>
    </source>
</evidence>
<keyword evidence="2 6" id="KW-0032">Aminotransferase</keyword>
<sequence length="395" mass="42815">MAMTENHLMAVYARYPVTLSHGQGAEVWDIQGKHYWDFLAGIGVNALGYHHERVVKALNQAVSLTHTSNLFWHQPGIDLSNKMAEITHGYWSLWANSGTEANEAGIKLMRRYGKTVGRSAILSLSGGFHGRTMGSLSATFVPAYQDPFTPLVPEFYEVEAGNLSALEEALDRFKPCGLIIEAIQGEGGVVPLPPGYLSAAAKLAQDAGTLLMVDEVQTGMGRTGDWFGFQHEGINPDIITVAKGLGAGIPIGGMLAKKEVARYFQPGDHGTTFGGNPLAATVALEVLDWLQSEGLEHVRQMAPKMEAKLVALQDAFPEIVSGYRGRGLMWGLVVKVPAKTLVLDALDNGLILNAPKPDVIRMLPPLIIDDRALDAFFEIMTQVFSSYITSQREGA</sequence>
<dbReference type="PROSITE" id="PS00600">
    <property type="entry name" value="AA_TRANSFER_CLASS_3"/>
    <property type="match status" value="1"/>
</dbReference>
<comment type="caution">
    <text evidence="6">The sequence shown here is derived from an EMBL/GenBank/DDBJ whole genome shotgun (WGS) entry which is preliminary data.</text>
</comment>
<dbReference type="Gene3D" id="3.90.1150.10">
    <property type="entry name" value="Aspartate Aminotransferase, domain 1"/>
    <property type="match status" value="1"/>
</dbReference>
<evidence type="ECO:0000256" key="1">
    <source>
        <dbReference type="ARBA" id="ARBA00001933"/>
    </source>
</evidence>
<dbReference type="FunFam" id="3.40.640.10:FF:000004">
    <property type="entry name" value="Acetylornithine aminotransferase"/>
    <property type="match status" value="1"/>
</dbReference>